<proteinExistence type="predicted"/>
<organism evidence="2 3">
    <name type="scientific">Fusarium oxysporum (strain Fo5176)</name>
    <name type="common">Fusarium vascular wilt</name>
    <dbReference type="NCBI Taxonomy" id="660025"/>
    <lineage>
        <taxon>Eukaryota</taxon>
        <taxon>Fungi</taxon>
        <taxon>Dikarya</taxon>
        <taxon>Ascomycota</taxon>
        <taxon>Pezizomycotina</taxon>
        <taxon>Sordariomycetes</taxon>
        <taxon>Hypocreomycetidae</taxon>
        <taxon>Hypocreales</taxon>
        <taxon>Nectriaceae</taxon>
        <taxon>Fusarium</taxon>
        <taxon>Fusarium oxysporum species complex</taxon>
    </lineage>
</organism>
<dbReference type="EnsemblFungi" id="FOXG_13923T0">
    <property type="protein sequence ID" value="FOXG_13923P0"/>
    <property type="gene ID" value="FOXG_13923"/>
</dbReference>
<reference evidence="3" key="1">
    <citation type="journal article" date="2012" name="Mol. Plant Microbe Interact.">
        <title>A highly conserved effector in Fusarium oxysporum is required for full virulence on Arabidopsis.</title>
        <authorList>
            <person name="Thatcher L.F."/>
            <person name="Gardiner D.M."/>
            <person name="Kazan K."/>
            <person name="Manners J."/>
        </authorList>
    </citation>
    <scope>NUCLEOTIDE SEQUENCE [LARGE SCALE GENOMIC DNA]</scope>
    <source>
        <strain evidence="3">Fo5176</strain>
    </source>
</reference>
<sequence length="148" mass="16870">MAVDELGSWFFMRVCSRELLSYEWTSGFDEFVRGTRSVKLRTTSASRTLFLGREALRICTNEVPPNSPSSFHFERTELGYLHRGRVVRVIQTVQSELTANGDGIEETVSSSGGNSFQVQQDETHDDEPLSRLETYLRPPLRCIEYIEG</sequence>
<feature type="compositionally biased region" description="Polar residues" evidence="1">
    <location>
        <begin position="107"/>
        <end position="120"/>
    </location>
</feature>
<accession>A0A0D2YC92</accession>
<dbReference type="AlphaFoldDB" id="A0A0D2YC92"/>
<feature type="region of interest" description="Disordered" evidence="1">
    <location>
        <begin position="103"/>
        <end position="128"/>
    </location>
</feature>
<evidence type="ECO:0000256" key="1">
    <source>
        <dbReference type="SAM" id="MobiDB-lite"/>
    </source>
</evidence>
<evidence type="ECO:0000313" key="3">
    <source>
        <dbReference type="Proteomes" id="UP000002489"/>
    </source>
</evidence>
<evidence type="ECO:0000313" key="2">
    <source>
        <dbReference type="EnsemblFungi" id="FOXG_13923P0"/>
    </source>
</evidence>
<protein>
    <submittedName>
        <fullName evidence="2">Uncharacterized protein</fullName>
    </submittedName>
</protein>
<dbReference type="Proteomes" id="UP000002489">
    <property type="component" value="Unassembled WGS sequence"/>
</dbReference>
<reference evidence="2" key="2">
    <citation type="submission" date="2025-08" db="UniProtKB">
        <authorList>
            <consortium name="EnsemblFungi"/>
        </authorList>
    </citation>
    <scope>IDENTIFICATION</scope>
    <source>
        <strain evidence="2">4287 / CBS 123668 / FGSC 9935 / NRRL 34936</strain>
    </source>
</reference>
<name>A0A0D2YC92_FUSOF</name>